<evidence type="ECO:0000313" key="3">
    <source>
        <dbReference type="Proteomes" id="UP000275281"/>
    </source>
</evidence>
<dbReference type="AlphaFoldDB" id="A0A3N5YEP3"/>
<dbReference type="EMBL" id="RPOK01000001">
    <property type="protein sequence ID" value="RPJ68295.1"/>
    <property type="molecule type" value="Genomic_DNA"/>
</dbReference>
<dbReference type="RefSeq" id="WP_124026296.1">
    <property type="nucleotide sequence ID" value="NZ_JBHRSN010000005.1"/>
</dbReference>
<dbReference type="GO" id="GO:0016740">
    <property type="term" value="F:transferase activity"/>
    <property type="evidence" value="ECO:0007669"/>
    <property type="project" value="UniProtKB-KW"/>
</dbReference>
<dbReference type="SUPFAM" id="SSF53448">
    <property type="entry name" value="Nucleotide-diphospho-sugar transferases"/>
    <property type="match status" value="1"/>
</dbReference>
<reference evidence="2 3" key="1">
    <citation type="submission" date="2018-11" db="EMBL/GenBank/DDBJ databases">
        <authorList>
            <person name="Ye M.-Q."/>
            <person name="Du Z.-J."/>
        </authorList>
    </citation>
    <scope>NUCLEOTIDE SEQUENCE [LARGE SCALE GENOMIC DNA]</scope>
    <source>
        <strain evidence="2 3">U0105</strain>
    </source>
</reference>
<comment type="caution">
    <text evidence="2">The sequence shown here is derived from an EMBL/GenBank/DDBJ whole genome shotgun (WGS) entry which is preliminary data.</text>
</comment>
<dbReference type="InterPro" id="IPR001173">
    <property type="entry name" value="Glyco_trans_2-like"/>
</dbReference>
<organism evidence="2 3">
    <name type="scientific">Alteromonas sediminis</name>
    <dbReference type="NCBI Taxonomy" id="2259342"/>
    <lineage>
        <taxon>Bacteria</taxon>
        <taxon>Pseudomonadati</taxon>
        <taxon>Pseudomonadota</taxon>
        <taxon>Gammaproteobacteria</taxon>
        <taxon>Alteromonadales</taxon>
        <taxon>Alteromonadaceae</taxon>
        <taxon>Alteromonas/Salinimonas group</taxon>
        <taxon>Alteromonas</taxon>
    </lineage>
</organism>
<keyword evidence="2" id="KW-0808">Transferase</keyword>
<feature type="domain" description="Glycosyltransferase 2-like" evidence="1">
    <location>
        <begin position="311"/>
        <end position="454"/>
    </location>
</feature>
<dbReference type="Proteomes" id="UP000275281">
    <property type="component" value="Unassembled WGS sequence"/>
</dbReference>
<dbReference type="Pfam" id="PF00535">
    <property type="entry name" value="Glycos_transf_2"/>
    <property type="match status" value="1"/>
</dbReference>
<evidence type="ECO:0000259" key="1">
    <source>
        <dbReference type="Pfam" id="PF00535"/>
    </source>
</evidence>
<evidence type="ECO:0000313" key="2">
    <source>
        <dbReference type="EMBL" id="RPJ68295.1"/>
    </source>
</evidence>
<dbReference type="PANTHER" id="PTHR43179:SF7">
    <property type="entry name" value="RHAMNOSYLTRANSFERASE WBBL"/>
    <property type="match status" value="1"/>
</dbReference>
<gene>
    <name evidence="2" type="ORF">DRW07_02490</name>
</gene>
<protein>
    <submittedName>
        <fullName evidence="2">Glycosyltransferase</fullName>
    </submittedName>
</protein>
<dbReference type="Gene3D" id="3.90.550.10">
    <property type="entry name" value="Spore Coat Polysaccharide Biosynthesis Protein SpsA, Chain A"/>
    <property type="match status" value="1"/>
</dbReference>
<dbReference type="PANTHER" id="PTHR43179">
    <property type="entry name" value="RHAMNOSYLTRANSFERASE WBBL"/>
    <property type="match status" value="1"/>
</dbReference>
<dbReference type="CDD" id="cd04186">
    <property type="entry name" value="GT_2_like_c"/>
    <property type="match status" value="1"/>
</dbReference>
<sequence>MMRSLLRLLLLLFRKVLHSLPNSWRVALRHQHGLMTLYANALHSSRLFYGMLSDKQLQARYDKLIPTQTVKLTHLDASLSQELTANVLLVANLEQEVEESLRQLSQVDRVNKIFIISNGDISVPQHGNMAVQAVASIKDFSADNKPLIVIRSGECLHKHAVAGFLSYARPQDAKADIVTCDTDRLDEAGKRSQPECYPQWNPDLQLSTGYIRTGMCVFGEALQLCLIESLLSSQQVLSIASWLVEQYFDGAMNVAHCPVTLVHKATETEGNWFACLSKAASQHAWPIQVLPSKFNHNAVIQWHHDAQPLVSIIIPTRNGKDLVKTCIESILTKTTYPHYEILLIDNQSDDQEAVAYFAHLNTTQERVRLIPYPKPFNYSAINNFAVSHAKGQLFAFVNNDIEVISPDWLSHMVSHALRHDIGCVGAKLFYPNKRVQHAGVVMGYGGGAGHAHKFFPDYHPGYLNRLACTNAFSAVTAACLLLRKATFEQVGGFNESDLAVAFNDVDLCLKVAKLGLRNLYCAEAELFHYESISRGSENTPEKRARFEKELTYLQTTWQHYIDADPAYNPNLTLRRENFALKE</sequence>
<keyword evidence="3" id="KW-1185">Reference proteome</keyword>
<proteinExistence type="predicted"/>
<accession>A0A3N5YEP3</accession>
<name>A0A3N5YEP3_9ALTE</name>
<dbReference type="OrthoDB" id="9179784at2"/>
<dbReference type="InterPro" id="IPR029044">
    <property type="entry name" value="Nucleotide-diphossugar_trans"/>
</dbReference>